<sequence length="293" mass="33547">MSESVSCALLMVQWNGWKTVPIEELKRYGTLWYPVLTDVTISGVPVAWSHFSASNLRTLVLTEHPLENHLSMQTLHGILSNSKETLETLTLKWAIWASNRLLLDCVTLPSIKSLDIGYTHAQEACQVLRMFDFPALRNLRLHSLDDDVDGSEIFTDMMKYLLLEQLEELGLIRVKFPLGDFPDHELVKSGTIAEESLPLLLQFVRRLIRGSINMARLKKVLFSEAIRNRDDGIWQFRHERVKLKVDGEPIGPIIEGMNPYINFCMGIEPNEWWDASLENSLTLNLSWDVSDII</sequence>
<dbReference type="EMBL" id="JAUEPU010000029">
    <property type="protein sequence ID" value="KAK0492461.1"/>
    <property type="molecule type" value="Genomic_DNA"/>
</dbReference>
<gene>
    <name evidence="1" type="ORF">EDD18DRAFT_1108851</name>
</gene>
<dbReference type="SUPFAM" id="SSF52047">
    <property type="entry name" value="RNI-like"/>
    <property type="match status" value="1"/>
</dbReference>
<organism evidence="1 2">
    <name type="scientific">Armillaria luteobubalina</name>
    <dbReference type="NCBI Taxonomy" id="153913"/>
    <lineage>
        <taxon>Eukaryota</taxon>
        <taxon>Fungi</taxon>
        <taxon>Dikarya</taxon>
        <taxon>Basidiomycota</taxon>
        <taxon>Agaricomycotina</taxon>
        <taxon>Agaricomycetes</taxon>
        <taxon>Agaricomycetidae</taxon>
        <taxon>Agaricales</taxon>
        <taxon>Marasmiineae</taxon>
        <taxon>Physalacriaceae</taxon>
        <taxon>Armillaria</taxon>
    </lineage>
</organism>
<reference evidence="1" key="1">
    <citation type="submission" date="2023-06" db="EMBL/GenBank/DDBJ databases">
        <authorList>
            <consortium name="Lawrence Berkeley National Laboratory"/>
            <person name="Ahrendt S."/>
            <person name="Sahu N."/>
            <person name="Indic B."/>
            <person name="Wong-Bajracharya J."/>
            <person name="Merenyi Z."/>
            <person name="Ke H.-M."/>
            <person name="Monk M."/>
            <person name="Kocsube S."/>
            <person name="Drula E."/>
            <person name="Lipzen A."/>
            <person name="Balint B."/>
            <person name="Henrissat B."/>
            <person name="Andreopoulos B."/>
            <person name="Martin F.M."/>
            <person name="Harder C.B."/>
            <person name="Rigling D."/>
            <person name="Ford K.L."/>
            <person name="Foster G.D."/>
            <person name="Pangilinan J."/>
            <person name="Papanicolaou A."/>
            <person name="Barry K."/>
            <person name="LaButti K."/>
            <person name="Viragh M."/>
            <person name="Koriabine M."/>
            <person name="Yan M."/>
            <person name="Riley R."/>
            <person name="Champramary S."/>
            <person name="Plett K.L."/>
            <person name="Tsai I.J."/>
            <person name="Slot J."/>
            <person name="Sipos G."/>
            <person name="Plett J."/>
            <person name="Nagy L.G."/>
            <person name="Grigoriev I.V."/>
        </authorList>
    </citation>
    <scope>NUCLEOTIDE SEQUENCE</scope>
    <source>
        <strain evidence="1">HWK02</strain>
    </source>
</reference>
<keyword evidence="2" id="KW-1185">Reference proteome</keyword>
<dbReference type="Gene3D" id="3.80.10.10">
    <property type="entry name" value="Ribonuclease Inhibitor"/>
    <property type="match status" value="1"/>
</dbReference>
<evidence type="ECO:0000313" key="2">
    <source>
        <dbReference type="Proteomes" id="UP001175228"/>
    </source>
</evidence>
<dbReference type="InterPro" id="IPR032675">
    <property type="entry name" value="LRR_dom_sf"/>
</dbReference>
<dbReference type="AlphaFoldDB" id="A0AA39TK28"/>
<name>A0AA39TK28_9AGAR</name>
<protein>
    <submittedName>
        <fullName evidence="1">Uncharacterized protein</fullName>
    </submittedName>
</protein>
<evidence type="ECO:0000313" key="1">
    <source>
        <dbReference type="EMBL" id="KAK0492461.1"/>
    </source>
</evidence>
<accession>A0AA39TK28</accession>
<dbReference type="Proteomes" id="UP001175228">
    <property type="component" value="Unassembled WGS sequence"/>
</dbReference>
<comment type="caution">
    <text evidence="1">The sequence shown here is derived from an EMBL/GenBank/DDBJ whole genome shotgun (WGS) entry which is preliminary data.</text>
</comment>
<proteinExistence type="predicted"/>